<sequence length="69" mass="7219">MLSALRHLARLGASAAGPLRSMALGSGTVAVAAAAAEAERRRQEMLGSQQEAPLALDSSFQMHQMDNLV</sequence>
<reference evidence="1 2" key="1">
    <citation type="journal article" date="2007" name="Science">
        <title>The Chlamydomonas genome reveals the evolution of key animal and plant functions.</title>
        <authorList>
            <person name="Merchant S.S."/>
            <person name="Prochnik S.E."/>
            <person name="Vallon O."/>
            <person name="Harris E.H."/>
            <person name="Karpowicz S.J."/>
            <person name="Witman G.B."/>
            <person name="Terry A."/>
            <person name="Salamov A."/>
            <person name="Fritz-Laylin L.K."/>
            <person name="Marechal-Drouard L."/>
            <person name="Marshall W.F."/>
            <person name="Qu L.H."/>
            <person name="Nelson D.R."/>
            <person name="Sanderfoot A.A."/>
            <person name="Spalding M.H."/>
            <person name="Kapitonov V.V."/>
            <person name="Ren Q."/>
            <person name="Ferris P."/>
            <person name="Lindquist E."/>
            <person name="Shapiro H."/>
            <person name="Lucas S.M."/>
            <person name="Grimwood J."/>
            <person name="Schmutz J."/>
            <person name="Cardol P."/>
            <person name="Cerutti H."/>
            <person name="Chanfreau G."/>
            <person name="Chen C.L."/>
            <person name="Cognat V."/>
            <person name="Croft M.T."/>
            <person name="Dent R."/>
            <person name="Dutcher S."/>
            <person name="Fernandez E."/>
            <person name="Fukuzawa H."/>
            <person name="Gonzalez-Ballester D."/>
            <person name="Gonzalez-Halphen D."/>
            <person name="Hallmann A."/>
            <person name="Hanikenne M."/>
            <person name="Hippler M."/>
            <person name="Inwood W."/>
            <person name="Jabbari K."/>
            <person name="Kalanon M."/>
            <person name="Kuras R."/>
            <person name="Lefebvre P.A."/>
            <person name="Lemaire S.D."/>
            <person name="Lobanov A.V."/>
            <person name="Lohr M."/>
            <person name="Manuell A."/>
            <person name="Meier I."/>
            <person name="Mets L."/>
            <person name="Mittag M."/>
            <person name="Mittelmeier T."/>
            <person name="Moroney J.V."/>
            <person name="Moseley J."/>
            <person name="Napoli C."/>
            <person name="Nedelcu A.M."/>
            <person name="Niyogi K."/>
            <person name="Novoselov S.V."/>
            <person name="Paulsen I.T."/>
            <person name="Pazour G."/>
            <person name="Purton S."/>
            <person name="Ral J.P."/>
            <person name="Riano-Pachon D.M."/>
            <person name="Riekhof W."/>
            <person name="Rymarquis L."/>
            <person name="Schroda M."/>
            <person name="Stern D."/>
            <person name="Umen J."/>
            <person name="Willows R."/>
            <person name="Wilson N."/>
            <person name="Zimmer S.L."/>
            <person name="Allmer J."/>
            <person name="Balk J."/>
            <person name="Bisova K."/>
            <person name="Chen C.J."/>
            <person name="Elias M."/>
            <person name="Gendler K."/>
            <person name="Hauser C."/>
            <person name="Lamb M.R."/>
            <person name="Ledford H."/>
            <person name="Long J.C."/>
            <person name="Minagawa J."/>
            <person name="Page M.D."/>
            <person name="Pan J."/>
            <person name="Pootakham W."/>
            <person name="Roje S."/>
            <person name="Rose A."/>
            <person name="Stahlberg E."/>
            <person name="Terauchi A.M."/>
            <person name="Yang P."/>
            <person name="Ball S."/>
            <person name="Bowler C."/>
            <person name="Dieckmann C.L."/>
            <person name="Gladyshev V.N."/>
            <person name="Green P."/>
            <person name="Jorgensen R."/>
            <person name="Mayfield S."/>
            <person name="Mueller-Roeber B."/>
            <person name="Rajamani S."/>
            <person name="Sayre R.T."/>
            <person name="Brokstein P."/>
            <person name="Dubchak I."/>
            <person name="Goodstein D."/>
            <person name="Hornick L."/>
            <person name="Huang Y.W."/>
            <person name="Jhaveri J."/>
            <person name="Luo Y."/>
            <person name="Martinez D."/>
            <person name="Ngau W.C."/>
            <person name="Otillar B."/>
            <person name="Poliakov A."/>
            <person name="Porter A."/>
            <person name="Szajkowski L."/>
            <person name="Werner G."/>
            <person name="Zhou K."/>
            <person name="Grigoriev I.V."/>
            <person name="Rokhsar D.S."/>
            <person name="Grossman A.R."/>
        </authorList>
    </citation>
    <scope>NUCLEOTIDE SEQUENCE [LARGE SCALE GENOMIC DNA]</scope>
    <source>
        <strain evidence="2">CC-503</strain>
        <strain evidence="1">CC-503 cw92 mt+</strain>
    </source>
</reference>
<accession>A0A2K3DGT0</accession>
<dbReference type="KEGG" id="cre:CHLRE_08g364989v5"/>
<evidence type="ECO:0000313" key="2">
    <source>
        <dbReference type="Proteomes" id="UP000006906"/>
    </source>
</evidence>
<dbReference type="GeneID" id="66054339"/>
<dbReference type="AlphaFoldDB" id="A0A2K3DGT0"/>
<name>A0A2K3DGT0_CHLRE</name>
<evidence type="ECO:0000313" key="1">
    <source>
        <dbReference type="EMBL" id="PNW79744.1"/>
    </source>
</evidence>
<dbReference type="Gramene" id="PNW79744">
    <property type="protein sequence ID" value="PNW79744"/>
    <property type="gene ID" value="CHLRE_08g364989v5"/>
</dbReference>
<dbReference type="Gramene" id="PNW79745">
    <property type="protein sequence ID" value="PNW79745"/>
    <property type="gene ID" value="CHLRE_08g364989v5"/>
</dbReference>
<dbReference type="EMBL" id="CM008969">
    <property type="protein sequence ID" value="PNW79745.1"/>
    <property type="molecule type" value="Genomic_DNA"/>
</dbReference>
<dbReference type="Proteomes" id="UP000006906">
    <property type="component" value="Chromosome 8"/>
</dbReference>
<dbReference type="EMBL" id="CM008969">
    <property type="protein sequence ID" value="PNW79744.1"/>
    <property type="molecule type" value="Genomic_DNA"/>
</dbReference>
<dbReference type="PaxDb" id="3055-EDP00992"/>
<dbReference type="RefSeq" id="XP_042921907.1">
    <property type="nucleotide sequence ID" value="XM_043064898.1"/>
</dbReference>
<gene>
    <name evidence="1" type="ORF">CHLRE_08g364989v5</name>
</gene>
<protein>
    <submittedName>
        <fullName evidence="1">Uncharacterized protein</fullName>
    </submittedName>
</protein>
<organism evidence="1 2">
    <name type="scientific">Chlamydomonas reinhardtii</name>
    <name type="common">Chlamydomonas smithii</name>
    <dbReference type="NCBI Taxonomy" id="3055"/>
    <lineage>
        <taxon>Eukaryota</taxon>
        <taxon>Viridiplantae</taxon>
        <taxon>Chlorophyta</taxon>
        <taxon>core chlorophytes</taxon>
        <taxon>Chlorophyceae</taxon>
        <taxon>CS clade</taxon>
        <taxon>Chlamydomonadales</taxon>
        <taxon>Chlamydomonadaceae</taxon>
        <taxon>Chlamydomonas</taxon>
    </lineage>
</organism>
<keyword evidence="2" id="KW-1185">Reference proteome</keyword>
<proteinExistence type="predicted"/>
<dbReference type="RefSeq" id="XP_042921906.1">
    <property type="nucleotide sequence ID" value="XM_043064897.1"/>
</dbReference>
<reference evidence="1" key="2">
    <citation type="submission" date="2017-07" db="EMBL/GenBank/DDBJ databases">
        <title>WGS assembly of Chlamydomonas reinhardtii.</title>
        <authorList>
            <consortium name="Chlamydomonas Annotation Team"/>
            <consortium name="JGI Annotation Team"/>
            <person name="Merchant S.S."/>
            <person name="Prochnik S.E."/>
            <person name="Vallon O."/>
            <person name="Harris E.H."/>
            <person name="Karpowicz S.J."/>
            <person name="Witman G.B."/>
            <person name="Terry A."/>
            <person name="Salamov A."/>
            <person name="Fritz-Laylin L.K."/>
            <person name="Marechal-Drouard L."/>
            <person name="Marshall W.F."/>
            <person name="Qu L.H."/>
            <person name="Nelson D.R."/>
            <person name="Sanderfoot A.A."/>
            <person name="Spalding M.H."/>
            <person name="Kapitonov V.V."/>
            <person name="Ren Q."/>
            <person name="Ferris P."/>
            <person name="Lindquist E."/>
            <person name="Shapiro H."/>
            <person name="Lucas S.M."/>
            <person name="Grimwood J."/>
            <person name="Schmutz J."/>
            <person name="Grigoriev I.V."/>
            <person name="Rokhsar D.S."/>
        </authorList>
    </citation>
    <scope>NUCLEOTIDE SEQUENCE</scope>
    <source>
        <strain evidence="1">CC-503 cw92 mt+</strain>
    </source>
</reference>